<dbReference type="PANTHER" id="PTHR36369">
    <property type="entry name" value="TRANSMEMBRANE PROTEIN"/>
    <property type="match status" value="1"/>
</dbReference>
<sequence>MNALDSPLEALALNYLSYGFFTAVNNIWAWVAVITAAVSFWRIRALSSASVSTPEPRRWSQDTASSTSSSAPPKVSERAAVEPAAVSTAGEAQLSSAPAKTSCPTLEREASTKTKFSLYYGEVDFREDDEGGENEDDGDGAAVVGEKSGRYLSEDWERMMVVVRMGDMGWYRWQDRAVFDGSVVRLWDQGKGRRRRHAAALLVDGGVGW</sequence>
<reference evidence="3" key="1">
    <citation type="submission" date="2020-06" db="EMBL/GenBank/DDBJ databases">
        <authorList>
            <person name="Li T."/>
            <person name="Hu X."/>
            <person name="Zhang T."/>
            <person name="Song X."/>
            <person name="Zhang H."/>
            <person name="Dai N."/>
            <person name="Sheng W."/>
            <person name="Hou X."/>
            <person name="Wei L."/>
        </authorList>
    </citation>
    <scope>NUCLEOTIDE SEQUENCE</scope>
    <source>
        <strain evidence="3">K16</strain>
        <tissue evidence="3">Leaf</tissue>
    </source>
</reference>
<dbReference type="Proteomes" id="UP001289374">
    <property type="component" value="Unassembled WGS sequence"/>
</dbReference>
<dbReference type="AlphaFoldDB" id="A0AAE1WP16"/>
<keyword evidence="2" id="KW-0472">Membrane</keyword>
<feature type="transmembrane region" description="Helical" evidence="2">
    <location>
        <begin position="20"/>
        <end position="41"/>
    </location>
</feature>
<name>A0AAE1WP16_9LAMI</name>
<keyword evidence="2" id="KW-0812">Transmembrane</keyword>
<evidence type="ECO:0000256" key="1">
    <source>
        <dbReference type="SAM" id="MobiDB-lite"/>
    </source>
</evidence>
<gene>
    <name evidence="3" type="ORF">Sango_1517700</name>
</gene>
<dbReference type="EMBL" id="JACGWL010000008">
    <property type="protein sequence ID" value="KAK4396811.1"/>
    <property type="molecule type" value="Genomic_DNA"/>
</dbReference>
<proteinExistence type="predicted"/>
<feature type="compositionally biased region" description="Low complexity" evidence="1">
    <location>
        <begin position="63"/>
        <end position="73"/>
    </location>
</feature>
<dbReference type="PANTHER" id="PTHR36369:SF1">
    <property type="entry name" value="TRANSMEMBRANE PROTEIN"/>
    <property type="match status" value="1"/>
</dbReference>
<evidence type="ECO:0000313" key="3">
    <source>
        <dbReference type="EMBL" id="KAK4396811.1"/>
    </source>
</evidence>
<organism evidence="3 4">
    <name type="scientific">Sesamum angolense</name>
    <dbReference type="NCBI Taxonomy" id="2727404"/>
    <lineage>
        <taxon>Eukaryota</taxon>
        <taxon>Viridiplantae</taxon>
        <taxon>Streptophyta</taxon>
        <taxon>Embryophyta</taxon>
        <taxon>Tracheophyta</taxon>
        <taxon>Spermatophyta</taxon>
        <taxon>Magnoliopsida</taxon>
        <taxon>eudicotyledons</taxon>
        <taxon>Gunneridae</taxon>
        <taxon>Pentapetalae</taxon>
        <taxon>asterids</taxon>
        <taxon>lamiids</taxon>
        <taxon>Lamiales</taxon>
        <taxon>Pedaliaceae</taxon>
        <taxon>Sesamum</taxon>
    </lineage>
</organism>
<keyword evidence="2" id="KW-1133">Transmembrane helix</keyword>
<comment type="caution">
    <text evidence="3">The sequence shown here is derived from an EMBL/GenBank/DDBJ whole genome shotgun (WGS) entry which is preliminary data.</text>
</comment>
<accession>A0AAE1WP16</accession>
<feature type="compositionally biased region" description="Polar residues" evidence="1">
    <location>
        <begin position="93"/>
        <end position="104"/>
    </location>
</feature>
<keyword evidence="4" id="KW-1185">Reference proteome</keyword>
<protein>
    <submittedName>
        <fullName evidence="3">Uncharacterized protein</fullName>
    </submittedName>
</protein>
<evidence type="ECO:0000256" key="2">
    <source>
        <dbReference type="SAM" id="Phobius"/>
    </source>
</evidence>
<reference evidence="3" key="2">
    <citation type="journal article" date="2024" name="Plant">
        <title>Genomic evolution and insights into agronomic trait innovations of Sesamum species.</title>
        <authorList>
            <person name="Miao H."/>
            <person name="Wang L."/>
            <person name="Qu L."/>
            <person name="Liu H."/>
            <person name="Sun Y."/>
            <person name="Le M."/>
            <person name="Wang Q."/>
            <person name="Wei S."/>
            <person name="Zheng Y."/>
            <person name="Lin W."/>
            <person name="Duan Y."/>
            <person name="Cao H."/>
            <person name="Xiong S."/>
            <person name="Wang X."/>
            <person name="Wei L."/>
            <person name="Li C."/>
            <person name="Ma Q."/>
            <person name="Ju M."/>
            <person name="Zhao R."/>
            <person name="Li G."/>
            <person name="Mu C."/>
            <person name="Tian Q."/>
            <person name="Mei H."/>
            <person name="Zhang T."/>
            <person name="Gao T."/>
            <person name="Zhang H."/>
        </authorList>
    </citation>
    <scope>NUCLEOTIDE SEQUENCE</scope>
    <source>
        <strain evidence="3">K16</strain>
    </source>
</reference>
<evidence type="ECO:0000313" key="4">
    <source>
        <dbReference type="Proteomes" id="UP001289374"/>
    </source>
</evidence>
<feature type="region of interest" description="Disordered" evidence="1">
    <location>
        <begin position="52"/>
        <end position="106"/>
    </location>
</feature>